<comment type="function">
    <text evidence="1">Needed for flagellar regrowth and assembly.</text>
</comment>
<keyword evidence="4" id="KW-0813">Transport</keyword>
<evidence type="ECO:0000256" key="5">
    <source>
        <dbReference type="ARBA" id="ARBA00022490"/>
    </source>
</evidence>
<evidence type="ECO:0000256" key="8">
    <source>
        <dbReference type="ARBA" id="ARBA00023225"/>
    </source>
</evidence>
<feature type="domain" description="Flagellar assembly protein FliH/Type III secretion system HrpE" evidence="10">
    <location>
        <begin position="77"/>
        <end position="205"/>
    </location>
</feature>
<proteinExistence type="inferred from homology"/>
<reference evidence="11" key="1">
    <citation type="submission" date="2018-06" db="EMBL/GenBank/DDBJ databases">
        <authorList>
            <person name="Zhirakovskaya E."/>
        </authorList>
    </citation>
    <scope>NUCLEOTIDE SEQUENCE</scope>
</reference>
<dbReference type="InterPro" id="IPR051472">
    <property type="entry name" value="T3SS_Stator/FliH"/>
</dbReference>
<accession>A0A3B1BQW7</accession>
<evidence type="ECO:0000256" key="9">
    <source>
        <dbReference type="SAM" id="MobiDB-lite"/>
    </source>
</evidence>
<evidence type="ECO:0000256" key="7">
    <source>
        <dbReference type="ARBA" id="ARBA00022927"/>
    </source>
</evidence>
<keyword evidence="7" id="KW-0653">Protein transport</keyword>
<dbReference type="Pfam" id="PF02108">
    <property type="entry name" value="FliH"/>
    <property type="match status" value="1"/>
</dbReference>
<keyword evidence="8" id="KW-1006">Bacterial flagellum protein export</keyword>
<dbReference type="GO" id="GO:0071973">
    <property type="term" value="P:bacterial-type flagellum-dependent cell motility"/>
    <property type="evidence" value="ECO:0007669"/>
    <property type="project" value="InterPro"/>
</dbReference>
<evidence type="ECO:0000256" key="6">
    <source>
        <dbReference type="ARBA" id="ARBA00022795"/>
    </source>
</evidence>
<comment type="similarity">
    <text evidence="3">Belongs to the FliH family.</text>
</comment>
<comment type="subcellular location">
    <subcellularLocation>
        <location evidence="2">Cytoplasm</location>
    </subcellularLocation>
</comment>
<dbReference type="EMBL" id="UOFZ01000167">
    <property type="protein sequence ID" value="VAX14244.1"/>
    <property type="molecule type" value="Genomic_DNA"/>
</dbReference>
<protein>
    <recommendedName>
        <fullName evidence="10">Flagellar assembly protein FliH/Type III secretion system HrpE domain-containing protein</fullName>
    </recommendedName>
</protein>
<dbReference type="GO" id="GO:0005829">
    <property type="term" value="C:cytosol"/>
    <property type="evidence" value="ECO:0007669"/>
    <property type="project" value="TreeGrafter"/>
</dbReference>
<organism evidence="11">
    <name type="scientific">hydrothermal vent metagenome</name>
    <dbReference type="NCBI Taxonomy" id="652676"/>
    <lineage>
        <taxon>unclassified sequences</taxon>
        <taxon>metagenomes</taxon>
        <taxon>ecological metagenomes</taxon>
    </lineage>
</organism>
<evidence type="ECO:0000259" key="10">
    <source>
        <dbReference type="Pfam" id="PF02108"/>
    </source>
</evidence>
<dbReference type="GO" id="GO:0015031">
    <property type="term" value="P:protein transport"/>
    <property type="evidence" value="ECO:0007669"/>
    <property type="project" value="UniProtKB-KW"/>
</dbReference>
<evidence type="ECO:0000256" key="3">
    <source>
        <dbReference type="ARBA" id="ARBA00006602"/>
    </source>
</evidence>
<evidence type="ECO:0000256" key="1">
    <source>
        <dbReference type="ARBA" id="ARBA00003041"/>
    </source>
</evidence>
<dbReference type="AlphaFoldDB" id="A0A3B1BQW7"/>
<evidence type="ECO:0000256" key="4">
    <source>
        <dbReference type="ARBA" id="ARBA00022448"/>
    </source>
</evidence>
<name>A0A3B1BQW7_9ZZZZ</name>
<dbReference type="InterPro" id="IPR000563">
    <property type="entry name" value="Flag_FliH"/>
</dbReference>
<dbReference type="PRINTS" id="PR01003">
    <property type="entry name" value="FLGFLIH"/>
</dbReference>
<keyword evidence="5" id="KW-0963">Cytoplasm</keyword>
<sequence>MTLSDTVNPSAKGAAKAYQRWELPDVGQDTSNEADAEFPTAAEIETIQKQAYTEGFERGYREGQAKGLAQGETEVSQKAETFQKLIQTLDTPFEELDEQVIEQTAQLAIAVARQIIRRELHTDPGQVVAVVRDALKALPVVARKIRVFLHPDDADLVREALSLHDNDDSQTWRIIEDPLLSRGGCKINSENSTIDASVEMRLQRLISGIMGGERVRD</sequence>
<dbReference type="InterPro" id="IPR018035">
    <property type="entry name" value="Flagellar_FliH/T3SS_HrpE"/>
</dbReference>
<keyword evidence="6" id="KW-1005">Bacterial flagellum biogenesis</keyword>
<evidence type="ECO:0000256" key="2">
    <source>
        <dbReference type="ARBA" id="ARBA00004496"/>
    </source>
</evidence>
<gene>
    <name evidence="11" type="ORF">MNBD_GAMMA24-2017</name>
</gene>
<dbReference type="PANTHER" id="PTHR34982">
    <property type="entry name" value="YOP PROTEINS TRANSLOCATION PROTEIN L"/>
    <property type="match status" value="1"/>
</dbReference>
<dbReference type="GO" id="GO:0044781">
    <property type="term" value="P:bacterial-type flagellum organization"/>
    <property type="evidence" value="ECO:0007669"/>
    <property type="project" value="UniProtKB-KW"/>
</dbReference>
<feature type="region of interest" description="Disordered" evidence="9">
    <location>
        <begin position="1"/>
        <end position="34"/>
    </location>
</feature>
<dbReference type="GO" id="GO:0009288">
    <property type="term" value="C:bacterial-type flagellum"/>
    <property type="evidence" value="ECO:0007669"/>
    <property type="project" value="InterPro"/>
</dbReference>
<dbReference type="GO" id="GO:0003774">
    <property type="term" value="F:cytoskeletal motor activity"/>
    <property type="evidence" value="ECO:0007669"/>
    <property type="project" value="InterPro"/>
</dbReference>
<dbReference type="PANTHER" id="PTHR34982:SF1">
    <property type="entry name" value="FLAGELLAR ASSEMBLY PROTEIN FLIH"/>
    <property type="match status" value="1"/>
</dbReference>
<evidence type="ECO:0000313" key="11">
    <source>
        <dbReference type="EMBL" id="VAX14244.1"/>
    </source>
</evidence>